<dbReference type="FunFam" id="3.30.70.270:FF:000020">
    <property type="entry name" value="Transposon Tf2-6 polyprotein-like Protein"/>
    <property type="match status" value="1"/>
</dbReference>
<dbReference type="GO" id="GO:0006508">
    <property type="term" value="P:proteolysis"/>
    <property type="evidence" value="ECO:0007669"/>
    <property type="project" value="UniProtKB-KW"/>
</dbReference>
<keyword evidence="11" id="KW-0695">RNA-directed DNA polymerase</keyword>
<sequence length="866" mass="98370">MSPYSSPAILVKKKDGTWRLCVDYRQLNASTIKNKYPIPVIEDLLDELQGAQIFSKIDLRSGYHQIRMHAADVHKTAFSTHLGHFEYLVMPFGLTNAPATFQALMNKILAPYLRKFVLVFFDDILIYSKSATEHAQHLSLVLQLLRHHQLFAKPSKCVFGQDQVEYLGYIISSSGVATDPVKVQAVQNWPTPTSITELRGFLGLAGYYRRFIKNFGIICRPMFDALKKNNFHWQEVQQQAFDAIKLQLAQAPVLAMPDFSLPFILEADASGHGIGAVLMQNGRPLAYLSKAIGPKAAALSTYDKEALAILEALKKWKHYFLGTSLIIRTDQASLKYINEQRITEGVQHKLLIKLLSYDYKIEYKKGQENKAADALSRMQQLNALTTTVIVPQWITEVAASYSTDPKCHELESHLHIAPQSHPPYTLKGGILRYKDHIVVGAGNTLREQLLVSFHDSALGGHSGERATYQRMKQLFYWPGMKLAVTQFVKACPVCQKNKTEHNMPAGLLQPLPLPEMAWSHITMDFVEGLPKSEGKDVIWVIVDRFTKYAHFIPLSHPFTADQILTQFLEHFYKLHGLPTVIVSDRDRIFTSSTWKEVFEKAGVKLHFSSAYHPQTDGQSERVNQCLENYLRCMTSSKPRKWKALLPHAEWWYNTTFHTSLGMSPYQALHGIKPPLLAELLLPGSLLEGERNKQEAKAALLETIKSHLVKAQARMKYFADQHRQERTLEVGDMVYLKMQPYRHNSLGLHSSLKLHSRYYGPFRVLERIGSVAYKLLLPVTSQIHHVFHVSQLKKHLGSRAVPEQGLPLIDAEGRILSTPLAVLDRRLIPRNNEPVVQWKIHWANLPESAATWEDAAFITKVFPSFTP</sequence>
<dbReference type="Gene3D" id="3.30.420.10">
    <property type="entry name" value="Ribonuclease H-like superfamily/Ribonuclease H"/>
    <property type="match status" value="1"/>
</dbReference>
<dbReference type="PANTHER" id="PTHR37984:SF5">
    <property type="entry name" value="PROTEIN NYNRIN-LIKE"/>
    <property type="match status" value="1"/>
</dbReference>
<dbReference type="Pfam" id="PF17919">
    <property type="entry name" value="RT_RNaseH_2"/>
    <property type="match status" value="1"/>
</dbReference>
<dbReference type="InterPro" id="IPR016197">
    <property type="entry name" value="Chromo-like_dom_sf"/>
</dbReference>
<dbReference type="InterPro" id="IPR012337">
    <property type="entry name" value="RNaseH-like_sf"/>
</dbReference>
<keyword evidence="14" id="KW-0233">DNA recombination</keyword>
<keyword evidence="6" id="KW-0064">Aspartyl protease</keyword>
<evidence type="ECO:0000256" key="4">
    <source>
        <dbReference type="ARBA" id="ARBA00022722"/>
    </source>
</evidence>
<dbReference type="InterPro" id="IPR050951">
    <property type="entry name" value="Retrovirus_Pol_polyprotein"/>
</dbReference>
<dbReference type="Pfam" id="PF00665">
    <property type="entry name" value="rve"/>
    <property type="match status" value="1"/>
</dbReference>
<evidence type="ECO:0000256" key="7">
    <source>
        <dbReference type="ARBA" id="ARBA00022759"/>
    </source>
</evidence>
<dbReference type="SUPFAM" id="SSF54160">
    <property type="entry name" value="Chromo domain-like"/>
    <property type="match status" value="1"/>
</dbReference>
<feature type="domain" description="Integrase catalytic" evidence="17">
    <location>
        <begin position="508"/>
        <end position="672"/>
    </location>
</feature>
<dbReference type="InterPro" id="IPR041588">
    <property type="entry name" value="Integrase_H2C2"/>
</dbReference>
<dbReference type="Gene3D" id="3.30.70.270">
    <property type="match status" value="2"/>
</dbReference>
<feature type="domain" description="Reverse transcriptase" evidence="16">
    <location>
        <begin position="1"/>
        <end position="171"/>
    </location>
</feature>
<dbReference type="EMBL" id="AP008212">
    <property type="protein sequence ID" value="BAF19594.2"/>
    <property type="molecule type" value="Genomic_DNA"/>
</dbReference>
<keyword evidence="1" id="KW-0645">Protease</keyword>
<reference evidence="18 19" key="1">
    <citation type="journal article" date="2005" name="Nature">
        <title>The map-based sequence of the rice genome.</title>
        <authorList>
            <consortium name="International rice genome sequencing project (IRGSP)"/>
            <person name="Matsumoto T."/>
            <person name="Wu J."/>
            <person name="Kanamori H."/>
            <person name="Katayose Y."/>
            <person name="Fujisawa M."/>
            <person name="Namiki N."/>
            <person name="Mizuno H."/>
            <person name="Yamamoto K."/>
            <person name="Antonio B.A."/>
            <person name="Baba T."/>
            <person name="Sakata K."/>
            <person name="Nagamura Y."/>
            <person name="Aoki H."/>
            <person name="Arikawa K."/>
            <person name="Arita K."/>
            <person name="Bito T."/>
            <person name="Chiden Y."/>
            <person name="Fujitsuka N."/>
            <person name="Fukunaka R."/>
            <person name="Hamada M."/>
            <person name="Harada C."/>
            <person name="Hayashi A."/>
            <person name="Hijishita S."/>
            <person name="Honda M."/>
            <person name="Hosokawa S."/>
            <person name="Ichikawa Y."/>
            <person name="Idonuma A."/>
            <person name="Iijima M."/>
            <person name="Ikeda M."/>
            <person name="Ikeno M."/>
            <person name="Ito K."/>
            <person name="Ito S."/>
            <person name="Ito T."/>
            <person name="Ito Y."/>
            <person name="Ito Y."/>
            <person name="Iwabuchi A."/>
            <person name="Kamiya K."/>
            <person name="Karasawa W."/>
            <person name="Kurita K."/>
            <person name="Katagiri S."/>
            <person name="Kikuta A."/>
            <person name="Kobayashi H."/>
            <person name="Kobayashi N."/>
            <person name="Machita K."/>
            <person name="Maehara T."/>
            <person name="Masukawa M."/>
            <person name="Mizubayashi T."/>
            <person name="Mukai Y."/>
            <person name="Nagasaki H."/>
            <person name="Nagata Y."/>
            <person name="Naito S."/>
            <person name="Nakashima M."/>
            <person name="Nakama Y."/>
            <person name="Nakamichi Y."/>
            <person name="Nakamura M."/>
            <person name="Meguro A."/>
            <person name="Negishi M."/>
            <person name="Ohta I."/>
            <person name="Ohta T."/>
            <person name="Okamoto M."/>
            <person name="Ono N."/>
            <person name="Saji S."/>
            <person name="Sakaguchi M."/>
            <person name="Sakai K."/>
            <person name="Shibata M."/>
            <person name="Shimokawa T."/>
            <person name="Song J."/>
            <person name="Takazaki Y."/>
            <person name="Terasawa K."/>
            <person name="Tsugane M."/>
            <person name="Tsuji K."/>
            <person name="Ueda S."/>
            <person name="Waki K."/>
            <person name="Yamagata H."/>
            <person name="Yamamoto M."/>
            <person name="Yamamoto S."/>
            <person name="Yamane H."/>
            <person name="Yoshiki S."/>
            <person name="Yoshihara R."/>
            <person name="Yukawa K."/>
            <person name="Zhong H."/>
            <person name="Yano M."/>
            <person name="Yuan Q."/>
            <person name="Ouyang S."/>
            <person name="Liu J."/>
            <person name="Jones K.M."/>
            <person name="Gansberger K."/>
            <person name="Moffat K."/>
            <person name="Hill J."/>
            <person name="Bera J."/>
            <person name="Fadrosh D."/>
            <person name="Jin S."/>
            <person name="Johri S."/>
            <person name="Kim M."/>
            <person name="Overton L."/>
            <person name="Reardon M."/>
            <person name="Tsitrin T."/>
            <person name="Vuong H."/>
            <person name="Weaver B."/>
            <person name="Ciecko A."/>
            <person name="Tallon L."/>
            <person name="Jackson J."/>
            <person name="Pai G."/>
            <person name="Aken S.V."/>
            <person name="Utterback T."/>
            <person name="Reidmuller S."/>
            <person name="Feldblyum T."/>
            <person name="Hsiao J."/>
            <person name="Zismann V."/>
            <person name="Iobst S."/>
            <person name="de Vazeille A.R."/>
            <person name="Buell C.R."/>
            <person name="Ying K."/>
            <person name="Li Y."/>
            <person name="Lu T."/>
            <person name="Huang Y."/>
            <person name="Zhao Q."/>
            <person name="Feng Q."/>
            <person name="Zhang L."/>
            <person name="Zhu J."/>
            <person name="Weng Q."/>
            <person name="Mu J."/>
            <person name="Lu Y."/>
            <person name="Fan D."/>
            <person name="Liu Y."/>
            <person name="Guan J."/>
            <person name="Zhang Y."/>
            <person name="Yu S."/>
            <person name="Liu X."/>
            <person name="Zhang Y."/>
            <person name="Hong G."/>
            <person name="Han B."/>
            <person name="Choisne N."/>
            <person name="Demange N."/>
            <person name="Orjeda G."/>
            <person name="Samain S."/>
            <person name="Cattolico L."/>
            <person name="Pelletier E."/>
            <person name="Couloux A."/>
            <person name="Segurens B."/>
            <person name="Wincker P."/>
            <person name="D'Hont A."/>
            <person name="Scarpelli C."/>
            <person name="Weissenbach J."/>
            <person name="Salanoubat M."/>
            <person name="Quetier F."/>
            <person name="Yu Y."/>
            <person name="Kim H.R."/>
            <person name="Rambo T."/>
            <person name="Currie J."/>
            <person name="Collura K."/>
            <person name="Luo M."/>
            <person name="Yang T."/>
            <person name="Ammiraju J.S.S."/>
            <person name="Engler F."/>
            <person name="Soderlund C."/>
            <person name="Wing R.A."/>
            <person name="Palmer L.E."/>
            <person name="de la Bastide M."/>
            <person name="Spiegel L."/>
            <person name="Nascimento L."/>
            <person name="Zutavern T."/>
            <person name="O'Shaughnessy A."/>
            <person name="Dike S."/>
            <person name="Dedhia N."/>
            <person name="Preston R."/>
            <person name="Balija V."/>
            <person name="McCombie W.R."/>
            <person name="Chow T."/>
            <person name="Chen H."/>
            <person name="Chung M."/>
            <person name="Chen C."/>
            <person name="Shaw J."/>
            <person name="Wu H."/>
            <person name="Hsiao K."/>
            <person name="Chao Y."/>
            <person name="Chu M."/>
            <person name="Cheng C."/>
            <person name="Hour A."/>
            <person name="Lee P."/>
            <person name="Lin S."/>
            <person name="Lin Y."/>
            <person name="Liou J."/>
            <person name="Liu S."/>
            <person name="Hsing Y."/>
            <person name="Raghuvanshi S."/>
            <person name="Mohanty A."/>
            <person name="Bharti A.K."/>
            <person name="Gaur A."/>
            <person name="Gupta V."/>
            <person name="Kumar D."/>
            <person name="Ravi V."/>
            <person name="Vij S."/>
            <person name="Kapur A."/>
            <person name="Khurana P."/>
            <person name="Khurana P."/>
            <person name="Khurana J.P."/>
            <person name="Tyagi A.K."/>
            <person name="Gaikwad K."/>
            <person name="Singh A."/>
            <person name="Dalal V."/>
            <person name="Srivastava S."/>
            <person name="Dixit A."/>
            <person name="Pal A.K."/>
            <person name="Ghazi I.A."/>
            <person name="Yadav M."/>
            <person name="Pandit A."/>
            <person name="Bhargava A."/>
            <person name="Sureshbabu K."/>
            <person name="Batra K."/>
            <person name="Sharma T.R."/>
            <person name="Mohapatra T."/>
            <person name="Singh N.K."/>
            <person name="Messing J."/>
            <person name="Nelson A.B."/>
            <person name="Fuks G."/>
            <person name="Kavchok S."/>
            <person name="Keizer G."/>
            <person name="Linton E."/>
            <person name="Llaca V."/>
            <person name="Song R."/>
            <person name="Tanyolac B."/>
            <person name="Young S."/>
            <person name="Ho-Il K."/>
            <person name="Hahn J.H."/>
            <person name="Sangsakoo G."/>
            <person name="Vanavichit A."/>
            <person name="de Mattos Luiz.A.T."/>
            <person name="Zimmer P.D."/>
            <person name="Malone G."/>
            <person name="Dellagostin O."/>
            <person name="de Oliveira A.C."/>
            <person name="Bevan M."/>
            <person name="Bancroft I."/>
            <person name="Minx P."/>
            <person name="Cordum H."/>
            <person name="Wilson R."/>
            <person name="Cheng Z."/>
            <person name="Jin W."/>
            <person name="Jiang J."/>
            <person name="Leong S.A."/>
            <person name="Iwama H."/>
            <person name="Gojobori T."/>
            <person name="Itoh T."/>
            <person name="Niimura Y."/>
            <person name="Fujii Y."/>
            <person name="Habara T."/>
            <person name="Sakai H."/>
            <person name="Sato Y."/>
            <person name="Wilson G."/>
            <person name="Kumar K."/>
            <person name="McCouch S."/>
            <person name="Juretic N."/>
            <person name="Hoen D."/>
            <person name="Wright S."/>
            <person name="Bruskiewich R."/>
            <person name="Bureau T."/>
            <person name="Miyao A."/>
            <person name="Hirochika H."/>
            <person name="Nishikawa T."/>
            <person name="Kadowaki K."/>
            <person name="Sugiura M."/>
            <person name="Burr B."/>
            <person name="Sasaki T."/>
        </authorList>
    </citation>
    <scope>NUCLEOTIDE SEQUENCE [LARGE SCALE GENOMIC DNA]</scope>
    <source>
        <strain evidence="19">cv. Nipponbare</strain>
    </source>
</reference>
<dbReference type="InterPro" id="IPR056924">
    <property type="entry name" value="SH3_Tf2-1"/>
</dbReference>
<dbReference type="GO" id="GO:0015074">
    <property type="term" value="P:DNA integration"/>
    <property type="evidence" value="ECO:0007669"/>
    <property type="project" value="UniProtKB-KW"/>
</dbReference>
<keyword evidence="3" id="KW-0548">Nucleotidyltransferase</keyword>
<name>Q0DC29_ORYSJ</name>
<accession>Q0DC29</accession>
<dbReference type="GO" id="GO:0004519">
    <property type="term" value="F:endonuclease activity"/>
    <property type="evidence" value="ECO:0007669"/>
    <property type="project" value="UniProtKB-KW"/>
</dbReference>
<evidence type="ECO:0000256" key="9">
    <source>
        <dbReference type="ARBA" id="ARBA00022842"/>
    </source>
</evidence>
<dbReference type="InterPro" id="IPR036397">
    <property type="entry name" value="RNaseH_sf"/>
</dbReference>
<evidence type="ECO:0000256" key="14">
    <source>
        <dbReference type="ARBA" id="ARBA00023172"/>
    </source>
</evidence>
<keyword evidence="9" id="KW-0460">Magnesium</keyword>
<organism evidence="18 19">
    <name type="scientific">Oryza sativa subsp. japonica</name>
    <name type="common">Rice</name>
    <dbReference type="NCBI Taxonomy" id="39947"/>
    <lineage>
        <taxon>Eukaryota</taxon>
        <taxon>Viridiplantae</taxon>
        <taxon>Streptophyta</taxon>
        <taxon>Embryophyta</taxon>
        <taxon>Tracheophyta</taxon>
        <taxon>Spermatophyta</taxon>
        <taxon>Magnoliopsida</taxon>
        <taxon>Liliopsida</taxon>
        <taxon>Poales</taxon>
        <taxon>Poaceae</taxon>
        <taxon>BOP clade</taxon>
        <taxon>Oryzoideae</taxon>
        <taxon>Oryzeae</taxon>
        <taxon>Oryzinae</taxon>
        <taxon>Oryza</taxon>
        <taxon>Oryza sativa</taxon>
    </lineage>
</organism>
<evidence type="ECO:0000313" key="18">
    <source>
        <dbReference type="EMBL" id="BAF19594.2"/>
    </source>
</evidence>
<dbReference type="GO" id="GO:0006310">
    <property type="term" value="P:DNA recombination"/>
    <property type="evidence" value="ECO:0007669"/>
    <property type="project" value="UniProtKB-KW"/>
</dbReference>
<keyword evidence="7" id="KW-0255">Endonuclease</keyword>
<dbReference type="GO" id="GO:0004190">
    <property type="term" value="F:aspartic-type endopeptidase activity"/>
    <property type="evidence" value="ECO:0007669"/>
    <property type="project" value="UniProtKB-KW"/>
</dbReference>
<dbReference type="PANTHER" id="PTHR37984">
    <property type="entry name" value="PROTEIN CBG26694"/>
    <property type="match status" value="1"/>
</dbReference>
<dbReference type="KEGG" id="dosa:Os06g0493000"/>
<evidence type="ECO:0000256" key="2">
    <source>
        <dbReference type="ARBA" id="ARBA00022679"/>
    </source>
</evidence>
<dbReference type="FunFam" id="3.10.10.10:FF:000007">
    <property type="entry name" value="Retrovirus-related Pol polyprotein from transposon 17.6-like Protein"/>
    <property type="match status" value="1"/>
</dbReference>
<proteinExistence type="predicted"/>
<dbReference type="SUPFAM" id="SSF56672">
    <property type="entry name" value="DNA/RNA polymerases"/>
    <property type="match status" value="1"/>
</dbReference>
<dbReference type="InterPro" id="IPR001584">
    <property type="entry name" value="Integrase_cat-core"/>
</dbReference>
<dbReference type="AlphaFoldDB" id="Q0DC29"/>
<keyword evidence="4" id="KW-0540">Nuclease</keyword>
<evidence type="ECO:0000256" key="15">
    <source>
        <dbReference type="ARBA" id="ARBA00023268"/>
    </source>
</evidence>
<keyword evidence="10" id="KW-0229">DNA integration</keyword>
<dbReference type="FunFam" id="3.30.420.10:FF:000032">
    <property type="entry name" value="Retrovirus-related Pol polyprotein from transposon 297-like Protein"/>
    <property type="match status" value="1"/>
</dbReference>
<dbReference type="Pfam" id="PF00078">
    <property type="entry name" value="RVT_1"/>
    <property type="match status" value="1"/>
</dbReference>
<evidence type="ECO:0000256" key="6">
    <source>
        <dbReference type="ARBA" id="ARBA00022750"/>
    </source>
</evidence>
<keyword evidence="8" id="KW-0378">Hydrolase</keyword>
<evidence type="ECO:0000259" key="16">
    <source>
        <dbReference type="PROSITE" id="PS50878"/>
    </source>
</evidence>
<evidence type="ECO:0000256" key="3">
    <source>
        <dbReference type="ARBA" id="ARBA00022695"/>
    </source>
</evidence>
<keyword evidence="12" id="KW-0239">DNA-directed DNA polymerase</keyword>
<dbReference type="InterPro" id="IPR041577">
    <property type="entry name" value="RT_RNaseH_2"/>
</dbReference>
<dbReference type="Pfam" id="PF24626">
    <property type="entry name" value="SH3_Tf2-1"/>
    <property type="match status" value="1"/>
</dbReference>
<evidence type="ECO:0000313" key="19">
    <source>
        <dbReference type="Proteomes" id="UP000000763"/>
    </source>
</evidence>
<protein>
    <submittedName>
        <fullName evidence="18">Os06g0493000 protein</fullName>
    </submittedName>
</protein>
<dbReference type="InterPro" id="IPR000477">
    <property type="entry name" value="RT_dom"/>
</dbReference>
<reference evidence="19" key="2">
    <citation type="journal article" date="2008" name="Nucleic Acids Res.">
        <title>The rice annotation project database (RAP-DB): 2008 update.</title>
        <authorList>
            <consortium name="The rice annotation project (RAP)"/>
        </authorList>
    </citation>
    <scope>GENOME REANNOTATION</scope>
    <source>
        <strain evidence="19">cv. Nipponbare</strain>
    </source>
</reference>
<dbReference type="GO" id="GO:0003887">
    <property type="term" value="F:DNA-directed DNA polymerase activity"/>
    <property type="evidence" value="ECO:0007669"/>
    <property type="project" value="UniProtKB-KW"/>
</dbReference>
<dbReference type="Gene3D" id="1.10.340.70">
    <property type="match status" value="1"/>
</dbReference>
<dbReference type="GO" id="GO:0003677">
    <property type="term" value="F:DNA binding"/>
    <property type="evidence" value="ECO:0007669"/>
    <property type="project" value="UniProtKB-KW"/>
</dbReference>
<dbReference type="InterPro" id="IPR043128">
    <property type="entry name" value="Rev_trsase/Diguanyl_cyclase"/>
</dbReference>
<evidence type="ECO:0000256" key="8">
    <source>
        <dbReference type="ARBA" id="ARBA00022801"/>
    </source>
</evidence>
<dbReference type="GO" id="GO:0003964">
    <property type="term" value="F:RNA-directed DNA polymerase activity"/>
    <property type="evidence" value="ECO:0007669"/>
    <property type="project" value="UniProtKB-KW"/>
</dbReference>
<evidence type="ECO:0000256" key="13">
    <source>
        <dbReference type="ARBA" id="ARBA00023125"/>
    </source>
</evidence>
<keyword evidence="13" id="KW-0238">DNA-binding</keyword>
<evidence type="ECO:0000256" key="11">
    <source>
        <dbReference type="ARBA" id="ARBA00022918"/>
    </source>
</evidence>
<dbReference type="SUPFAM" id="SSF53098">
    <property type="entry name" value="Ribonuclease H-like"/>
    <property type="match status" value="1"/>
</dbReference>
<evidence type="ECO:0000259" key="17">
    <source>
        <dbReference type="PROSITE" id="PS50994"/>
    </source>
</evidence>
<keyword evidence="5" id="KW-0479">Metal-binding</keyword>
<evidence type="ECO:0000256" key="12">
    <source>
        <dbReference type="ARBA" id="ARBA00022932"/>
    </source>
</evidence>
<evidence type="ECO:0000256" key="5">
    <source>
        <dbReference type="ARBA" id="ARBA00022723"/>
    </source>
</evidence>
<dbReference type="CDD" id="cd01647">
    <property type="entry name" value="RT_LTR"/>
    <property type="match status" value="1"/>
</dbReference>
<gene>
    <name evidence="18" type="ordered locus">Os06g0493000</name>
</gene>
<dbReference type="Pfam" id="PF17921">
    <property type="entry name" value="Integrase_H2C2"/>
    <property type="match status" value="1"/>
</dbReference>
<dbReference type="Proteomes" id="UP000000763">
    <property type="component" value="Chromosome 6"/>
</dbReference>
<dbReference type="PROSITE" id="PS50878">
    <property type="entry name" value="RT_POL"/>
    <property type="match status" value="1"/>
</dbReference>
<evidence type="ECO:0000256" key="10">
    <source>
        <dbReference type="ARBA" id="ARBA00022908"/>
    </source>
</evidence>
<dbReference type="CDD" id="cd09274">
    <property type="entry name" value="RNase_HI_RT_Ty3"/>
    <property type="match status" value="1"/>
</dbReference>
<dbReference type="InterPro" id="IPR043502">
    <property type="entry name" value="DNA/RNA_pol_sf"/>
</dbReference>
<evidence type="ECO:0000256" key="1">
    <source>
        <dbReference type="ARBA" id="ARBA00022670"/>
    </source>
</evidence>
<keyword evidence="2" id="KW-0808">Transferase</keyword>
<dbReference type="GO" id="GO:0046872">
    <property type="term" value="F:metal ion binding"/>
    <property type="evidence" value="ECO:0007669"/>
    <property type="project" value="UniProtKB-KW"/>
</dbReference>
<dbReference type="Gene3D" id="3.10.20.370">
    <property type="match status" value="1"/>
</dbReference>
<dbReference type="PROSITE" id="PS50994">
    <property type="entry name" value="INTEGRASE"/>
    <property type="match status" value="1"/>
</dbReference>
<keyword evidence="15" id="KW-0511">Multifunctional enzyme</keyword>